<evidence type="ECO:0000256" key="5">
    <source>
        <dbReference type="ARBA" id="ARBA00023163"/>
    </source>
</evidence>
<evidence type="ECO:0000259" key="8">
    <source>
        <dbReference type="Pfam" id="PF04545"/>
    </source>
</evidence>
<dbReference type="Pfam" id="PF04542">
    <property type="entry name" value="Sigma70_r2"/>
    <property type="match status" value="1"/>
</dbReference>
<dbReference type="InterPro" id="IPR013324">
    <property type="entry name" value="RNA_pol_sigma_r3/r4-like"/>
</dbReference>
<keyword evidence="2" id="KW-0805">Transcription regulation</keyword>
<evidence type="ECO:0000256" key="3">
    <source>
        <dbReference type="ARBA" id="ARBA00023082"/>
    </source>
</evidence>
<keyword evidence="3" id="KW-0731">Sigma factor</keyword>
<feature type="domain" description="RNA polymerase sigma-70 region 4" evidence="8">
    <location>
        <begin position="115"/>
        <end position="153"/>
    </location>
</feature>
<dbReference type="InterPro" id="IPR014284">
    <property type="entry name" value="RNA_pol_sigma-70_dom"/>
</dbReference>
<keyword evidence="4" id="KW-0238">DNA-binding</keyword>
<name>A0A157RN53_9BORD</name>
<dbReference type="InterPro" id="IPR036388">
    <property type="entry name" value="WH-like_DNA-bd_sf"/>
</dbReference>
<dbReference type="GO" id="GO:0003677">
    <property type="term" value="F:DNA binding"/>
    <property type="evidence" value="ECO:0007669"/>
    <property type="project" value="UniProtKB-KW"/>
</dbReference>
<reference evidence="9 10" key="1">
    <citation type="submission" date="2016-03" db="EMBL/GenBank/DDBJ databases">
        <authorList>
            <consortium name="Pathogen Informatics"/>
        </authorList>
    </citation>
    <scope>NUCLEOTIDE SEQUENCE [LARGE SCALE GENOMIC DNA]</scope>
    <source>
        <strain evidence="9 10">NCTC13364</strain>
    </source>
</reference>
<dbReference type="SUPFAM" id="SSF88946">
    <property type="entry name" value="Sigma2 domain of RNA polymerase sigma factors"/>
    <property type="match status" value="1"/>
</dbReference>
<dbReference type="Gene3D" id="1.10.1740.10">
    <property type="match status" value="1"/>
</dbReference>
<dbReference type="Pfam" id="PF04545">
    <property type="entry name" value="Sigma70_r4"/>
    <property type="match status" value="1"/>
</dbReference>
<comment type="similarity">
    <text evidence="1">Belongs to the sigma-70 factor family. ECF subfamily.</text>
</comment>
<dbReference type="AlphaFoldDB" id="A0A157RN53"/>
<dbReference type="SUPFAM" id="SSF88659">
    <property type="entry name" value="Sigma3 and sigma4 domains of RNA polymerase sigma factors"/>
    <property type="match status" value="1"/>
</dbReference>
<dbReference type="InterPro" id="IPR039425">
    <property type="entry name" value="RNA_pol_sigma-70-like"/>
</dbReference>
<evidence type="ECO:0000256" key="4">
    <source>
        <dbReference type="ARBA" id="ARBA00023125"/>
    </source>
</evidence>
<feature type="domain" description="RNA polymerase sigma-70 region 2" evidence="7">
    <location>
        <begin position="16"/>
        <end position="77"/>
    </location>
</feature>
<accession>A0A157RN53</accession>
<evidence type="ECO:0000256" key="1">
    <source>
        <dbReference type="ARBA" id="ARBA00010641"/>
    </source>
</evidence>
<feature type="compositionally biased region" description="Basic and acidic residues" evidence="6">
    <location>
        <begin position="183"/>
        <end position="195"/>
    </location>
</feature>
<evidence type="ECO:0000256" key="6">
    <source>
        <dbReference type="SAM" id="MobiDB-lite"/>
    </source>
</evidence>
<gene>
    <name evidence="9" type="primary">bupI_6</name>
    <name evidence="9" type="ORF">SAMEA1982600_05260</name>
</gene>
<dbReference type="Gene3D" id="1.10.10.10">
    <property type="entry name" value="Winged helix-like DNA-binding domain superfamily/Winged helix DNA-binding domain"/>
    <property type="match status" value="1"/>
</dbReference>
<sequence>MTAKGLSGELRRLFVERYDALKAQLVRRFGSTELAGEALQDAYVRLAEREDTESVRHPQAYLLHTAMNAAIDRLRGAPRHLVESEIEDLYDYADPAAGPEQTVAGRYDLQRAVQALDALPPRQRDILYSARMEDTTLKELADRWGISTRLVSRELQVAHEACARFMAADGKIETKAETGSQTAREKRLEKQQDRE</sequence>
<dbReference type="InterPro" id="IPR007630">
    <property type="entry name" value="RNA_pol_sigma70_r4"/>
</dbReference>
<dbReference type="PANTHER" id="PTHR43133:SF63">
    <property type="entry name" value="RNA POLYMERASE SIGMA FACTOR FECI-RELATED"/>
    <property type="match status" value="1"/>
</dbReference>
<evidence type="ECO:0000313" key="10">
    <source>
        <dbReference type="Proteomes" id="UP000077037"/>
    </source>
</evidence>
<dbReference type="EMBL" id="FKBS01000029">
    <property type="protein sequence ID" value="SAI59296.1"/>
    <property type="molecule type" value="Genomic_DNA"/>
</dbReference>
<protein>
    <submittedName>
        <fullName evidence="9">ECF sigma factor</fullName>
    </submittedName>
</protein>
<proteinExistence type="inferred from homology"/>
<dbReference type="GO" id="GO:0006352">
    <property type="term" value="P:DNA-templated transcription initiation"/>
    <property type="evidence" value="ECO:0007669"/>
    <property type="project" value="InterPro"/>
</dbReference>
<dbReference type="InterPro" id="IPR013325">
    <property type="entry name" value="RNA_pol_sigma_r2"/>
</dbReference>
<evidence type="ECO:0000256" key="2">
    <source>
        <dbReference type="ARBA" id="ARBA00023015"/>
    </source>
</evidence>
<feature type="region of interest" description="Disordered" evidence="6">
    <location>
        <begin position="171"/>
        <end position="195"/>
    </location>
</feature>
<dbReference type="OrthoDB" id="9783733at2"/>
<dbReference type="InterPro" id="IPR007627">
    <property type="entry name" value="RNA_pol_sigma70_r2"/>
</dbReference>
<dbReference type="NCBIfam" id="TIGR02937">
    <property type="entry name" value="sigma70-ECF"/>
    <property type="match status" value="1"/>
</dbReference>
<dbReference type="Proteomes" id="UP000077037">
    <property type="component" value="Unassembled WGS sequence"/>
</dbReference>
<evidence type="ECO:0000259" key="7">
    <source>
        <dbReference type="Pfam" id="PF04542"/>
    </source>
</evidence>
<keyword evidence="5" id="KW-0804">Transcription</keyword>
<organism evidence="9 10">
    <name type="scientific">Bordetella ansorpii</name>
    <dbReference type="NCBI Taxonomy" id="288768"/>
    <lineage>
        <taxon>Bacteria</taxon>
        <taxon>Pseudomonadati</taxon>
        <taxon>Pseudomonadota</taxon>
        <taxon>Betaproteobacteria</taxon>
        <taxon>Burkholderiales</taxon>
        <taxon>Alcaligenaceae</taxon>
        <taxon>Bordetella</taxon>
    </lineage>
</organism>
<dbReference type="RefSeq" id="WP_066421055.1">
    <property type="nucleotide sequence ID" value="NZ_FKBS01000029.1"/>
</dbReference>
<dbReference type="PANTHER" id="PTHR43133">
    <property type="entry name" value="RNA POLYMERASE ECF-TYPE SIGMA FACTO"/>
    <property type="match status" value="1"/>
</dbReference>
<evidence type="ECO:0000313" key="9">
    <source>
        <dbReference type="EMBL" id="SAI59296.1"/>
    </source>
</evidence>
<dbReference type="GO" id="GO:0016987">
    <property type="term" value="F:sigma factor activity"/>
    <property type="evidence" value="ECO:0007669"/>
    <property type="project" value="UniProtKB-KW"/>
</dbReference>